<evidence type="ECO:0000313" key="2">
    <source>
        <dbReference type="Proteomes" id="UP000033018"/>
    </source>
</evidence>
<evidence type="ECO:0000313" key="1">
    <source>
        <dbReference type="EMBL" id="AKC03063.1"/>
    </source>
</evidence>
<accession>A0A0E3XA02</accession>
<keyword evidence="2" id="KW-1185">Reference proteome</keyword>
<sequence length="87" mass="9302">MSARDGLTDLTAAMGAHGLTGFTVTNVETDDFVRERVRVKVAVPEAWASSSAVRVVDGEHVVMVTHAELDVAMTWVAELLRSAASCE</sequence>
<dbReference type="Proteomes" id="UP000033018">
    <property type="component" value="Segment"/>
</dbReference>
<protein>
    <submittedName>
        <fullName evidence="1">Uncharacterized protein</fullName>
    </submittedName>
</protein>
<gene>
    <name evidence="1" type="ORF">Gsput1_38</name>
</gene>
<dbReference type="EMBL" id="KP790011">
    <property type="protein sequence ID" value="AKC03063.1"/>
    <property type="molecule type" value="Genomic_DNA"/>
</dbReference>
<proteinExistence type="predicted"/>
<dbReference type="GeneID" id="28800877"/>
<dbReference type="KEGG" id="vg:28800877"/>
<name>A0A0E3XA02_9CAUD</name>
<organism evidence="1 2">
    <name type="scientific">Gordonia phage Gsput1</name>
    <dbReference type="NCBI Taxonomy" id="1622193"/>
    <lineage>
        <taxon>Viruses</taxon>
        <taxon>Duplodnaviria</taxon>
        <taxon>Heunggongvirae</taxon>
        <taxon>Uroviricota</taxon>
        <taxon>Caudoviricetes</taxon>
        <taxon>Ruthgordonvirinae</taxon>
        <taxon>Gesputvirus</taxon>
        <taxon>Gesputvirus gsput1</taxon>
    </lineage>
</organism>
<dbReference type="RefSeq" id="YP_009275724.1">
    <property type="nucleotide sequence ID" value="NC_030932.1"/>
</dbReference>
<reference evidence="1 2" key="1">
    <citation type="journal article" date="2015" name="Sci. Rep.">
        <title>Bacteriophages of wastewater foaming-associated filamentous Gordonia reduce host levels in raw activated sludge.</title>
        <authorList>
            <person name="Liu M."/>
            <person name="Gill J.J."/>
            <person name="Young R."/>
            <person name="Summer E.J."/>
        </authorList>
    </citation>
    <scope>NUCLEOTIDE SEQUENCE [LARGE SCALE GENOMIC DNA]</scope>
</reference>